<dbReference type="KEGG" id="slau:SLA_7141"/>
<keyword evidence="2" id="KW-1185">Reference proteome</keyword>
<dbReference type="AlphaFoldDB" id="A0A160P7R9"/>
<accession>A0A160P7R9</accession>
<reference evidence="1 2" key="1">
    <citation type="journal article" date="2016" name="Genome Announc.">
        <title>Complete Genome Sequence of Thiostrepton-Producing Streptomyces laurentii ATCC 31255.</title>
        <authorList>
            <person name="Doi K."/>
            <person name="Fujino Y."/>
            <person name="Nagayoshi Y."/>
            <person name="Ohshima T."/>
            <person name="Ogata S."/>
        </authorList>
    </citation>
    <scope>NUCLEOTIDE SEQUENCE [LARGE SCALE GENOMIC DNA]</scope>
    <source>
        <strain evidence="1 2">ATCC 31255</strain>
    </source>
</reference>
<dbReference type="Proteomes" id="UP000217676">
    <property type="component" value="Chromosome"/>
</dbReference>
<dbReference type="EMBL" id="AP017424">
    <property type="protein sequence ID" value="BAU88007.1"/>
    <property type="molecule type" value="Genomic_DNA"/>
</dbReference>
<evidence type="ECO:0008006" key="3">
    <source>
        <dbReference type="Google" id="ProtNLM"/>
    </source>
</evidence>
<proteinExistence type="predicted"/>
<sequence length="298" mass="32187">MIIYVHPRGIDAVTTLADSLGRPLSKDEGLTTEPGGSVVAYWNQLDRYTDEERIWTTPEWAQHLADPLLDHPFAAGPDGSRRAIFHLSVRLHPLDRNLSPAEWSEIAHRLARSAGLAPPGDDRAACRWLAIREQPSRMDLIGNLIRSDGAWASTPGRLAQVLEGEARRIESDLLLYTHRPPAGEKQAGFAAPSPPLASPFAPSAASALAGILNQLATEQNSPLATVRHLIEQLAREAAALPTHETAAAGRDLFWAARRLHVVQEQLGQIAAHLAPASSVLAPHPVPRPVLVTPGAVTR</sequence>
<evidence type="ECO:0000313" key="2">
    <source>
        <dbReference type="Proteomes" id="UP000217676"/>
    </source>
</evidence>
<gene>
    <name evidence="1" type="ORF">SLA_7141</name>
</gene>
<name>A0A160P7R9_STRLU</name>
<organism evidence="1 2">
    <name type="scientific">Streptomyces laurentii</name>
    <dbReference type="NCBI Taxonomy" id="39478"/>
    <lineage>
        <taxon>Bacteria</taxon>
        <taxon>Bacillati</taxon>
        <taxon>Actinomycetota</taxon>
        <taxon>Actinomycetes</taxon>
        <taxon>Kitasatosporales</taxon>
        <taxon>Streptomycetaceae</taxon>
        <taxon>Streptomyces</taxon>
    </lineage>
</organism>
<evidence type="ECO:0000313" key="1">
    <source>
        <dbReference type="EMBL" id="BAU88007.1"/>
    </source>
</evidence>
<protein>
    <recommendedName>
        <fullName evidence="3">Relaxase/mobilization nuclease</fullName>
    </recommendedName>
</protein>